<reference evidence="6" key="2">
    <citation type="journal article" date="2021" name="PeerJ">
        <title>Extensive microbial diversity within the chicken gut microbiome revealed by metagenomics and culture.</title>
        <authorList>
            <person name="Gilroy R."/>
            <person name="Ravi A."/>
            <person name="Getino M."/>
            <person name="Pursley I."/>
            <person name="Horton D.L."/>
            <person name="Alikhan N.F."/>
            <person name="Baker D."/>
            <person name="Gharbi K."/>
            <person name="Hall N."/>
            <person name="Watson M."/>
            <person name="Adriaenssens E.M."/>
            <person name="Foster-Nyarko E."/>
            <person name="Jarju S."/>
            <person name="Secka A."/>
            <person name="Antonio M."/>
            <person name="Oren A."/>
            <person name="Chaudhuri R.R."/>
            <person name="La Ragione R."/>
            <person name="Hildebrand F."/>
            <person name="Pallen M.J."/>
        </authorList>
    </citation>
    <scope>NUCLEOTIDE SEQUENCE</scope>
    <source>
        <strain evidence="6">ChiW13-3771</strain>
    </source>
</reference>
<keyword evidence="4 6" id="KW-0067">ATP-binding</keyword>
<evidence type="ECO:0000256" key="1">
    <source>
        <dbReference type="ARBA" id="ARBA00005417"/>
    </source>
</evidence>
<dbReference type="InterPro" id="IPR027417">
    <property type="entry name" value="P-loop_NTPase"/>
</dbReference>
<dbReference type="GO" id="GO:0098796">
    <property type="term" value="C:membrane protein complex"/>
    <property type="evidence" value="ECO:0007669"/>
    <property type="project" value="UniProtKB-ARBA"/>
</dbReference>
<organism evidence="6 7">
    <name type="scientific">Candidatus Fimimorpha faecalis</name>
    <dbReference type="NCBI Taxonomy" id="2840824"/>
    <lineage>
        <taxon>Bacteria</taxon>
        <taxon>Bacillati</taxon>
        <taxon>Bacillota</taxon>
        <taxon>Clostridia</taxon>
        <taxon>Eubacteriales</taxon>
        <taxon>Candidatus Fimimorpha</taxon>
    </lineage>
</organism>
<accession>A0A9D1EF88</accession>
<dbReference type="PANTHER" id="PTHR42798">
    <property type="entry name" value="LIPOPROTEIN-RELEASING SYSTEM ATP-BINDING PROTEIN LOLD"/>
    <property type="match status" value="1"/>
</dbReference>
<evidence type="ECO:0000256" key="2">
    <source>
        <dbReference type="ARBA" id="ARBA00022448"/>
    </source>
</evidence>
<dbReference type="SMART" id="SM00382">
    <property type="entry name" value="AAA"/>
    <property type="match status" value="1"/>
</dbReference>
<dbReference type="SUPFAM" id="SSF52540">
    <property type="entry name" value="P-loop containing nucleoside triphosphate hydrolases"/>
    <property type="match status" value="1"/>
</dbReference>
<dbReference type="CDD" id="cd03255">
    <property type="entry name" value="ABC_MJ0796_LolCDE_FtsE"/>
    <property type="match status" value="1"/>
</dbReference>
<dbReference type="InterPro" id="IPR017911">
    <property type="entry name" value="MacB-like_ATP-bd"/>
</dbReference>
<keyword evidence="3" id="KW-0547">Nucleotide-binding</keyword>
<dbReference type="Pfam" id="PF00005">
    <property type="entry name" value="ABC_tran"/>
    <property type="match status" value="1"/>
</dbReference>
<dbReference type="GO" id="GO:0016887">
    <property type="term" value="F:ATP hydrolysis activity"/>
    <property type="evidence" value="ECO:0007669"/>
    <property type="project" value="InterPro"/>
</dbReference>
<dbReference type="GO" id="GO:0022857">
    <property type="term" value="F:transmembrane transporter activity"/>
    <property type="evidence" value="ECO:0007669"/>
    <property type="project" value="UniProtKB-ARBA"/>
</dbReference>
<dbReference type="InterPro" id="IPR017871">
    <property type="entry name" value="ABC_transporter-like_CS"/>
</dbReference>
<dbReference type="Gene3D" id="3.40.50.300">
    <property type="entry name" value="P-loop containing nucleotide triphosphate hydrolases"/>
    <property type="match status" value="1"/>
</dbReference>
<protein>
    <submittedName>
        <fullName evidence="6">ABC transporter ATP-binding protein</fullName>
    </submittedName>
</protein>
<dbReference type="GO" id="GO:0005524">
    <property type="term" value="F:ATP binding"/>
    <property type="evidence" value="ECO:0007669"/>
    <property type="project" value="UniProtKB-KW"/>
</dbReference>
<evidence type="ECO:0000256" key="3">
    <source>
        <dbReference type="ARBA" id="ARBA00022741"/>
    </source>
</evidence>
<dbReference type="AlphaFoldDB" id="A0A9D1EF88"/>
<dbReference type="InterPro" id="IPR003593">
    <property type="entry name" value="AAA+_ATPase"/>
</dbReference>
<feature type="domain" description="ABC transporter" evidence="5">
    <location>
        <begin position="2"/>
        <end position="241"/>
    </location>
</feature>
<comment type="caution">
    <text evidence="6">The sequence shown here is derived from an EMBL/GenBank/DDBJ whole genome shotgun (WGS) entry which is preliminary data.</text>
</comment>
<dbReference type="Proteomes" id="UP000824201">
    <property type="component" value="Unassembled WGS sequence"/>
</dbReference>
<comment type="similarity">
    <text evidence="1">Belongs to the ABC transporter superfamily.</text>
</comment>
<evidence type="ECO:0000256" key="4">
    <source>
        <dbReference type="ARBA" id="ARBA00022840"/>
    </source>
</evidence>
<evidence type="ECO:0000259" key="5">
    <source>
        <dbReference type="PROSITE" id="PS50893"/>
    </source>
</evidence>
<proteinExistence type="inferred from homology"/>
<dbReference type="PROSITE" id="PS00211">
    <property type="entry name" value="ABC_TRANSPORTER_1"/>
    <property type="match status" value="1"/>
</dbReference>
<dbReference type="PANTHER" id="PTHR42798:SF7">
    <property type="entry name" value="ALPHA-D-RIBOSE 1-METHYLPHOSPHONATE 5-TRIPHOSPHATE SYNTHASE SUBUNIT PHNL"/>
    <property type="match status" value="1"/>
</dbReference>
<evidence type="ECO:0000313" key="7">
    <source>
        <dbReference type="Proteomes" id="UP000824201"/>
    </source>
</evidence>
<dbReference type="FunFam" id="3.40.50.300:FF:000032">
    <property type="entry name" value="Export ABC transporter ATP-binding protein"/>
    <property type="match status" value="1"/>
</dbReference>
<dbReference type="EMBL" id="DVHN01000099">
    <property type="protein sequence ID" value="HIR88818.1"/>
    <property type="molecule type" value="Genomic_DNA"/>
</dbReference>
<sequence>MLQIEKVSKTYHSKGIDYPVLKEVTATIHDGEFVAIMGPSGSGKTTLLNVISGFISADGGKVILDGQDILTGEENELAEIRQHKLGFVFQDFMLLNGLTIRENIFLPQIIAKKKKSQMEQNTKSLLSIFGIEEIAEKYPAEVSGGQKQRASIARALSNNPSIILADEPTGNLDSKSSTAVIESFLNAKAKMGATIFMVTHDAFAASYADKVIALKDGIVFGELVRHGQPKGFIDELLDFTRKVNGAGYDA</sequence>
<reference evidence="6" key="1">
    <citation type="submission" date="2020-10" db="EMBL/GenBank/DDBJ databases">
        <authorList>
            <person name="Gilroy R."/>
        </authorList>
    </citation>
    <scope>NUCLEOTIDE SEQUENCE</scope>
    <source>
        <strain evidence="6">ChiW13-3771</strain>
    </source>
</reference>
<gene>
    <name evidence="6" type="ORF">IAC96_07710</name>
</gene>
<keyword evidence="2" id="KW-0813">Transport</keyword>
<name>A0A9D1EF88_9FIRM</name>
<evidence type="ECO:0000313" key="6">
    <source>
        <dbReference type="EMBL" id="HIR88818.1"/>
    </source>
</evidence>
<dbReference type="InterPro" id="IPR003439">
    <property type="entry name" value="ABC_transporter-like_ATP-bd"/>
</dbReference>
<dbReference type="PROSITE" id="PS50893">
    <property type="entry name" value="ABC_TRANSPORTER_2"/>
    <property type="match status" value="1"/>
</dbReference>